<dbReference type="EC" id="1.1.2.4" evidence="7"/>
<dbReference type="RefSeq" id="WP_406857829.1">
    <property type="nucleotide sequence ID" value="NZ_CP157484.1"/>
</dbReference>
<dbReference type="GO" id="GO:0016491">
    <property type="term" value="F:oxidoreductase activity"/>
    <property type="evidence" value="ECO:0007669"/>
    <property type="project" value="UniProtKB-KW"/>
</dbReference>
<evidence type="ECO:0000256" key="7">
    <source>
        <dbReference type="ARBA" id="ARBA00038897"/>
    </source>
</evidence>
<comment type="similarity">
    <text evidence="2">Belongs to the FAD-binding oxidoreductase/transferase type 4 family.</text>
</comment>
<evidence type="ECO:0000256" key="6">
    <source>
        <dbReference type="ARBA" id="ARBA00023002"/>
    </source>
</evidence>
<keyword evidence="5" id="KW-0809">Transit peptide</keyword>
<dbReference type="PANTHER" id="PTHR11748">
    <property type="entry name" value="D-LACTATE DEHYDROGENASE"/>
    <property type="match status" value="1"/>
</dbReference>
<evidence type="ECO:0000256" key="2">
    <source>
        <dbReference type="ARBA" id="ARBA00008000"/>
    </source>
</evidence>
<dbReference type="Pfam" id="PF02913">
    <property type="entry name" value="FAD-oxidase_C"/>
    <property type="match status" value="1"/>
</dbReference>
<keyword evidence="6" id="KW-0560">Oxidoreductase</keyword>
<dbReference type="SUPFAM" id="SSF56176">
    <property type="entry name" value="FAD-binding/transporter-associated domain-like"/>
    <property type="match status" value="1"/>
</dbReference>
<name>A0AAU7JKY4_9HYPH</name>
<comment type="cofactor">
    <cofactor evidence="1">
        <name>FAD</name>
        <dbReference type="ChEBI" id="CHEBI:57692"/>
    </cofactor>
</comment>
<dbReference type="InterPro" id="IPR016166">
    <property type="entry name" value="FAD-bd_PCMH"/>
</dbReference>
<reference evidence="9" key="1">
    <citation type="submission" date="2024-05" db="EMBL/GenBank/DDBJ databases">
        <authorList>
            <person name="Kim S."/>
            <person name="Heo J."/>
            <person name="Choi H."/>
            <person name="Choi Y."/>
            <person name="Kwon S.-W."/>
            <person name="Kim Y."/>
        </authorList>
    </citation>
    <scope>NUCLEOTIDE SEQUENCE</scope>
    <source>
        <strain evidence="9">KACC 23698</strain>
    </source>
</reference>
<dbReference type="Pfam" id="PF01565">
    <property type="entry name" value="FAD_binding_4"/>
    <property type="match status" value="1"/>
</dbReference>
<dbReference type="PROSITE" id="PS51387">
    <property type="entry name" value="FAD_PCMH"/>
    <property type="match status" value="1"/>
</dbReference>
<feature type="domain" description="FAD-binding PCMH-type" evidence="8">
    <location>
        <begin position="45"/>
        <end position="232"/>
    </location>
</feature>
<proteinExistence type="inferred from homology"/>
<dbReference type="EMBL" id="CP157484">
    <property type="protein sequence ID" value="XBO40973.1"/>
    <property type="molecule type" value="Genomic_DNA"/>
</dbReference>
<evidence type="ECO:0000256" key="1">
    <source>
        <dbReference type="ARBA" id="ARBA00001974"/>
    </source>
</evidence>
<gene>
    <name evidence="9" type="ORF">ABEG18_09510</name>
</gene>
<evidence type="ECO:0000256" key="3">
    <source>
        <dbReference type="ARBA" id="ARBA00022630"/>
    </source>
</evidence>
<dbReference type="InterPro" id="IPR006094">
    <property type="entry name" value="Oxid_FAD_bind_N"/>
</dbReference>
<protein>
    <recommendedName>
        <fullName evidence="7">D-lactate dehydrogenase (cytochrome)</fullName>
        <ecNumber evidence="7">1.1.2.4</ecNumber>
    </recommendedName>
</protein>
<evidence type="ECO:0000313" key="9">
    <source>
        <dbReference type="EMBL" id="XBO40973.1"/>
    </source>
</evidence>
<dbReference type="GO" id="GO:0071949">
    <property type="term" value="F:FAD binding"/>
    <property type="evidence" value="ECO:0007669"/>
    <property type="project" value="InterPro"/>
</dbReference>
<dbReference type="InterPro" id="IPR016164">
    <property type="entry name" value="FAD-linked_Oxase-like_C"/>
</dbReference>
<evidence type="ECO:0000259" key="8">
    <source>
        <dbReference type="PROSITE" id="PS51387"/>
    </source>
</evidence>
<evidence type="ECO:0000256" key="4">
    <source>
        <dbReference type="ARBA" id="ARBA00022827"/>
    </source>
</evidence>
<sequence length="537" mass="57140">MSMTDHIRADDLMALDALQRALGDDRVLADAKTRDYYANDIFWQPGIPPLAVVMAQTGEEVAEAVRVAAEHGLSVVPRGGGMSYTKGYLPDRADSVVIDTRKLNRIVEVNADDRYITVEAGCTWESVNAALEGTGLRTGYWGPLSGVNATVGGALSQNSAFFGSALNGTVAEAVLGVTVALPDGRLATTGSGGRKGTKPFTREGGPDLTGLFLGDNGAFGVKVSATLRLWPRPAETGFLSFGFESLNAMAAAQVEMARTRLVAEGFGIDRTKAQHSASVNRISDGLKALGAVATSGKSLLEGVKAAAGVAVAGAGFLKAHNYTLHIVTEAADEDALRKGMATLSAIGRAHGTEIENSVPKVMRAKPFGPVRGMLGLNGERWVPIHAVFPLGDAQRVVDANEAFFAERRPFMERHGIVYSVMSMTVGNEFFLEPAFYWTDEITPLHAASVGAEIVKPWMNRPANPETRNAVAELRRATQELYAGLGGVSWQVARDYPFAEILKPETWSLLQDVKRALDPRGLMNPGSLGLATLSGRGS</sequence>
<keyword evidence="3" id="KW-0285">Flavoprotein</keyword>
<dbReference type="AlphaFoldDB" id="A0AAU7JKY4"/>
<dbReference type="Gene3D" id="3.30.465.10">
    <property type="match status" value="1"/>
</dbReference>
<evidence type="ECO:0000256" key="5">
    <source>
        <dbReference type="ARBA" id="ARBA00022946"/>
    </source>
</evidence>
<dbReference type="InterPro" id="IPR016169">
    <property type="entry name" value="FAD-bd_PCMH_sub2"/>
</dbReference>
<keyword evidence="4" id="KW-0274">FAD</keyword>
<dbReference type="PANTHER" id="PTHR11748:SF111">
    <property type="entry name" value="D-LACTATE DEHYDROGENASE, MITOCHONDRIAL-RELATED"/>
    <property type="match status" value="1"/>
</dbReference>
<accession>A0AAU7JKY4</accession>
<dbReference type="SUPFAM" id="SSF55103">
    <property type="entry name" value="FAD-linked oxidases, C-terminal domain"/>
    <property type="match status" value="1"/>
</dbReference>
<dbReference type="InterPro" id="IPR036318">
    <property type="entry name" value="FAD-bd_PCMH-like_sf"/>
</dbReference>
<dbReference type="InterPro" id="IPR004113">
    <property type="entry name" value="FAD-bd_oxidored_4_C"/>
</dbReference>
<organism evidence="9">
    <name type="scientific">Alsobacter sp. KACC 23698</name>
    <dbReference type="NCBI Taxonomy" id="3149229"/>
    <lineage>
        <taxon>Bacteria</taxon>
        <taxon>Pseudomonadati</taxon>
        <taxon>Pseudomonadota</taxon>
        <taxon>Alphaproteobacteria</taxon>
        <taxon>Hyphomicrobiales</taxon>
        <taxon>Alsobacteraceae</taxon>
        <taxon>Alsobacter</taxon>
    </lineage>
</organism>